<dbReference type="Gene3D" id="3.30.56.10">
    <property type="match status" value="2"/>
</dbReference>
<dbReference type="InterPro" id="IPR004532">
    <property type="entry name" value="Phe-tRNA-ligase_IIc_bsu_bact"/>
</dbReference>
<sequence length="877" mass="91369">MPYVPLTWLAEHTDVPAATTAADLAAALVKVGLEPERIVPPAVTGPLVVGRVLSISKEEQKNGKTINYCRVDVGEHNDAPGTGKEPADVPSRGIICGAHNFAEGDHVVVALPGAVLPGPFPIASRKTYGHISDGMISSARELGLGEDHSGIIVLEELLGAERVPAPGTDALALLGLGQEVLEINVTPDRGYCFSMRGVAREYAHATGAPFTDPGLPENLPGGTVPAPTPDGFPVEVDDTAPLNGQVGCDRFVTRVVRGVDPVAASPAWMTERLVQAGMRPISLAVDVTNYVMLDLGQPLHAYDLATVSGPIVVRRAVAGERLTTLDDVERTLDAEDLLITDSPDGARGSRVLGLAGVMGGADTEVSGATTDILVEAAHFDPVSIARTARRHRLPTEAAKRFERGVDTALQAVAAQRVVDLLVEHGGGTADPAVSDLDTTAAPTPIEFDPAQAPRLVGVDYPREQVLDLLRQIGCAVTMVADGLTTADDDGADDAAGTVTVNPPTWRPDLVGPAHLVEEVARLAGYDAIPSVLPPAPAGRGLTVAQRQRRDVARTLAEQGLTQVLSYPFIGDVHDKMGLPADDVRRRTLRLVNPIADDTPALRTSLLDTLLETARRNVGRGATELALFEIGLVTRPDGMVATGGPGVDRRPGGAELAALHAAVPAQPRHVAGVLAGQRGPDGVWGAGRPSDWADAVEAARQAACTVGVALTVRSGAAAPWHPGRCAELVVRTGGGEQLVGHAGELHPKVCEALELPPRTVAFELDLDAVLAASPADPVQVAPVSTFPLAKEDVALVVDAAVLAADVLAAVREGAGELAEEVRLFDVFTGEQLGAGKKSLAFALRLRAADRTLTAEETAAVRDRIVQVAGARVGAELRS</sequence>
<organism evidence="20 21">
    <name type="scientific">Georgenia yuyongxinii</name>
    <dbReference type="NCBI Taxonomy" id="2589797"/>
    <lineage>
        <taxon>Bacteria</taxon>
        <taxon>Bacillati</taxon>
        <taxon>Actinomycetota</taxon>
        <taxon>Actinomycetes</taxon>
        <taxon>Micrococcales</taxon>
        <taxon>Bogoriellaceae</taxon>
        <taxon>Georgenia</taxon>
    </lineage>
</organism>
<dbReference type="PANTHER" id="PTHR10947">
    <property type="entry name" value="PHENYLALANYL-TRNA SYNTHETASE BETA CHAIN AND LEUCINE-RICH REPEAT-CONTAINING PROTEIN 47"/>
    <property type="match status" value="1"/>
</dbReference>
<evidence type="ECO:0000313" key="20">
    <source>
        <dbReference type="EMBL" id="QDC24373.1"/>
    </source>
</evidence>
<protein>
    <recommendedName>
        <fullName evidence="15">Phenylalanine--tRNA ligase beta subunit</fullName>
        <ecNumber evidence="15">6.1.1.20</ecNumber>
    </recommendedName>
    <alternativeName>
        <fullName evidence="15">Phenylalanyl-tRNA synthetase beta subunit</fullName>
        <shortName evidence="15">PheRS</shortName>
    </alternativeName>
</protein>
<feature type="domain" description="B5" evidence="19">
    <location>
        <begin position="440"/>
        <end position="530"/>
    </location>
</feature>
<dbReference type="Gene3D" id="3.30.70.380">
    <property type="entry name" value="Ferrodoxin-fold anticodon-binding domain"/>
    <property type="match status" value="1"/>
</dbReference>
<dbReference type="InterPro" id="IPR005146">
    <property type="entry name" value="B3/B4_tRNA-bd"/>
</dbReference>
<dbReference type="InterPro" id="IPR036690">
    <property type="entry name" value="Fdx_antiC-bd_sf"/>
</dbReference>
<dbReference type="GO" id="GO:0004826">
    <property type="term" value="F:phenylalanine-tRNA ligase activity"/>
    <property type="evidence" value="ECO:0007669"/>
    <property type="project" value="UniProtKB-UniRule"/>
</dbReference>
<reference evidence="20 21" key="1">
    <citation type="submission" date="2019-05" db="EMBL/GenBank/DDBJ databases">
        <title>Georgenia *** sp. nov., and Georgenia *** sp. nov., isolated from the intestinal contents of plateau pika (Ochotona curzoniae) in the Qinghai-Tibet plateau of China.</title>
        <authorList>
            <person name="Tian Z."/>
        </authorList>
    </citation>
    <scope>NUCLEOTIDE SEQUENCE [LARGE SCALE GENOMIC DNA]</scope>
    <source>
        <strain evidence="20 21">Z443</strain>
    </source>
</reference>
<accession>A0A5B8C199</accession>
<dbReference type="SUPFAM" id="SSF56037">
    <property type="entry name" value="PheT/TilS domain"/>
    <property type="match status" value="1"/>
</dbReference>
<dbReference type="FunFam" id="3.30.70.380:FF:000001">
    <property type="entry name" value="Phenylalanine--tRNA ligase beta subunit"/>
    <property type="match status" value="1"/>
</dbReference>
<dbReference type="SMART" id="SM00873">
    <property type="entry name" value="B3_4"/>
    <property type="match status" value="1"/>
</dbReference>
<evidence type="ECO:0000313" key="21">
    <source>
        <dbReference type="Proteomes" id="UP000314616"/>
    </source>
</evidence>
<dbReference type="InterPro" id="IPR012340">
    <property type="entry name" value="NA-bd_OB-fold"/>
</dbReference>
<dbReference type="CDD" id="cd00769">
    <property type="entry name" value="PheRS_beta_core"/>
    <property type="match status" value="1"/>
</dbReference>
<dbReference type="EMBL" id="CP040915">
    <property type="protein sequence ID" value="QDC24373.1"/>
    <property type="molecule type" value="Genomic_DNA"/>
</dbReference>
<feature type="binding site" evidence="15">
    <location>
        <position position="508"/>
    </location>
    <ligand>
        <name>Mg(2+)</name>
        <dbReference type="ChEBI" id="CHEBI:18420"/>
        <note>shared with alpha subunit</note>
    </ligand>
</feature>
<evidence type="ECO:0000256" key="14">
    <source>
        <dbReference type="ARBA" id="ARBA00049255"/>
    </source>
</evidence>
<dbReference type="EC" id="6.1.1.20" evidence="15"/>
<dbReference type="SMART" id="SM00874">
    <property type="entry name" value="B5"/>
    <property type="match status" value="1"/>
</dbReference>
<gene>
    <name evidence="15" type="primary">pheT</name>
    <name evidence="20" type="ORF">FE374_06805</name>
</gene>
<dbReference type="InterPro" id="IPR020825">
    <property type="entry name" value="Phe-tRNA_synthase-like_B3/B4"/>
</dbReference>
<evidence type="ECO:0000259" key="19">
    <source>
        <dbReference type="PROSITE" id="PS51483"/>
    </source>
</evidence>
<evidence type="ECO:0000256" key="6">
    <source>
        <dbReference type="ARBA" id="ARBA00022598"/>
    </source>
</evidence>
<comment type="cofactor">
    <cofactor evidence="15">
        <name>Mg(2+)</name>
        <dbReference type="ChEBI" id="CHEBI:18420"/>
    </cofactor>
    <text evidence="15">Binds 2 magnesium ions per tetramer.</text>
</comment>
<feature type="binding site" evidence="15">
    <location>
        <position position="518"/>
    </location>
    <ligand>
        <name>Mg(2+)</name>
        <dbReference type="ChEBI" id="CHEBI:18420"/>
        <note>shared with alpha subunit</note>
    </ligand>
</feature>
<dbReference type="SUPFAM" id="SSF46955">
    <property type="entry name" value="Putative DNA-binding domain"/>
    <property type="match status" value="1"/>
</dbReference>
<evidence type="ECO:0000259" key="18">
    <source>
        <dbReference type="PROSITE" id="PS51447"/>
    </source>
</evidence>
<dbReference type="Pfam" id="PF01588">
    <property type="entry name" value="tRNA_bind"/>
    <property type="match status" value="1"/>
</dbReference>
<dbReference type="SUPFAM" id="SSF54991">
    <property type="entry name" value="Anticodon-binding domain of PheRS"/>
    <property type="match status" value="1"/>
</dbReference>
<dbReference type="HAMAP" id="MF_00283">
    <property type="entry name" value="Phe_tRNA_synth_beta1"/>
    <property type="match status" value="1"/>
</dbReference>
<dbReference type="PROSITE" id="PS50886">
    <property type="entry name" value="TRBD"/>
    <property type="match status" value="1"/>
</dbReference>
<dbReference type="PANTHER" id="PTHR10947:SF0">
    <property type="entry name" value="PHENYLALANINE--TRNA LIGASE BETA SUBUNIT"/>
    <property type="match status" value="1"/>
</dbReference>
<name>A0A5B8C199_9MICO</name>
<dbReference type="InterPro" id="IPR002547">
    <property type="entry name" value="tRNA-bd_dom"/>
</dbReference>
<dbReference type="FunFam" id="3.30.930.10:FF:000130">
    <property type="entry name" value="Phenylalanine--tRNA ligase beta subunit"/>
    <property type="match status" value="1"/>
</dbReference>
<proteinExistence type="inferred from homology"/>
<keyword evidence="6 15" id="KW-0436">Ligase</keyword>
<dbReference type="Gene3D" id="3.30.930.10">
    <property type="entry name" value="Bira Bifunctional Protein, Domain 2"/>
    <property type="match status" value="1"/>
</dbReference>
<keyword evidence="11 16" id="KW-0694">RNA-binding</keyword>
<evidence type="ECO:0000256" key="16">
    <source>
        <dbReference type="PROSITE-ProRule" id="PRU00209"/>
    </source>
</evidence>
<keyword evidence="13 15" id="KW-0030">Aminoacyl-tRNA synthetase</keyword>
<dbReference type="InterPro" id="IPR041616">
    <property type="entry name" value="PheRS_beta_core"/>
</dbReference>
<keyword evidence="5 16" id="KW-0820">tRNA-binding</keyword>
<dbReference type="InterPro" id="IPR033714">
    <property type="entry name" value="tRNA_bind_bactPheRS"/>
</dbReference>
<dbReference type="SUPFAM" id="SSF55681">
    <property type="entry name" value="Class II aaRS and biotin synthetases"/>
    <property type="match status" value="1"/>
</dbReference>
<dbReference type="Pfam" id="PF17759">
    <property type="entry name" value="tRNA_synthFbeta"/>
    <property type="match status" value="1"/>
</dbReference>
<evidence type="ECO:0000256" key="7">
    <source>
        <dbReference type="ARBA" id="ARBA00022723"/>
    </source>
</evidence>
<comment type="subunit">
    <text evidence="3 15">Tetramer of two alpha and two beta subunits.</text>
</comment>
<dbReference type="InterPro" id="IPR005147">
    <property type="entry name" value="tRNA_synthase_B5-dom"/>
</dbReference>
<dbReference type="PROSITE" id="PS51447">
    <property type="entry name" value="FDX_ACB"/>
    <property type="match status" value="1"/>
</dbReference>
<dbReference type="Proteomes" id="UP000314616">
    <property type="component" value="Chromosome"/>
</dbReference>
<keyword evidence="8 15" id="KW-0547">Nucleotide-binding</keyword>
<dbReference type="GO" id="GO:0006432">
    <property type="term" value="P:phenylalanyl-tRNA aminoacylation"/>
    <property type="evidence" value="ECO:0007669"/>
    <property type="project" value="UniProtKB-UniRule"/>
</dbReference>
<evidence type="ECO:0000256" key="11">
    <source>
        <dbReference type="ARBA" id="ARBA00022884"/>
    </source>
</evidence>
<dbReference type="Pfam" id="PF03147">
    <property type="entry name" value="FDX-ACB"/>
    <property type="match status" value="1"/>
</dbReference>
<dbReference type="InterPro" id="IPR045060">
    <property type="entry name" value="Phe-tRNA-ligase_IIc_bsu"/>
</dbReference>
<dbReference type="KEGG" id="gyu:FE374_06805"/>
<evidence type="ECO:0000259" key="17">
    <source>
        <dbReference type="PROSITE" id="PS50886"/>
    </source>
</evidence>
<evidence type="ECO:0000256" key="9">
    <source>
        <dbReference type="ARBA" id="ARBA00022840"/>
    </source>
</evidence>
<dbReference type="InterPro" id="IPR009061">
    <property type="entry name" value="DNA-bd_dom_put_sf"/>
</dbReference>
<comment type="similarity">
    <text evidence="2 15">Belongs to the phenylalanyl-tRNA synthetase beta subunit family. Type 1 subfamily.</text>
</comment>
<dbReference type="GO" id="GO:0000049">
    <property type="term" value="F:tRNA binding"/>
    <property type="evidence" value="ECO:0007669"/>
    <property type="project" value="UniProtKB-UniRule"/>
</dbReference>
<keyword evidence="7 15" id="KW-0479">Metal-binding</keyword>
<dbReference type="Gene3D" id="2.40.50.140">
    <property type="entry name" value="Nucleic acid-binding proteins"/>
    <property type="match status" value="1"/>
</dbReference>
<evidence type="ECO:0000256" key="4">
    <source>
        <dbReference type="ARBA" id="ARBA00022490"/>
    </source>
</evidence>
<dbReference type="SUPFAM" id="SSF50249">
    <property type="entry name" value="Nucleic acid-binding proteins"/>
    <property type="match status" value="1"/>
</dbReference>
<evidence type="ECO:0000256" key="5">
    <source>
        <dbReference type="ARBA" id="ARBA00022555"/>
    </source>
</evidence>
<dbReference type="InterPro" id="IPR005121">
    <property type="entry name" value="Fdx_antiC-bd"/>
</dbReference>
<feature type="domain" description="FDX-ACB" evidence="18">
    <location>
        <begin position="783"/>
        <end position="876"/>
    </location>
</feature>
<dbReference type="CDD" id="cd02796">
    <property type="entry name" value="tRNA_bind_bactPheRS"/>
    <property type="match status" value="1"/>
</dbReference>
<dbReference type="GO" id="GO:0000287">
    <property type="term" value="F:magnesium ion binding"/>
    <property type="evidence" value="ECO:0007669"/>
    <property type="project" value="UniProtKB-UniRule"/>
</dbReference>
<dbReference type="Pfam" id="PF03484">
    <property type="entry name" value="B5"/>
    <property type="match status" value="1"/>
</dbReference>
<dbReference type="Gene3D" id="3.50.40.10">
    <property type="entry name" value="Phenylalanyl-trna Synthetase, Chain B, domain 3"/>
    <property type="match status" value="1"/>
</dbReference>
<dbReference type="Pfam" id="PF03483">
    <property type="entry name" value="B3_4"/>
    <property type="match status" value="1"/>
</dbReference>
<evidence type="ECO:0000256" key="13">
    <source>
        <dbReference type="ARBA" id="ARBA00023146"/>
    </source>
</evidence>
<evidence type="ECO:0000256" key="3">
    <source>
        <dbReference type="ARBA" id="ARBA00011209"/>
    </source>
</evidence>
<dbReference type="InterPro" id="IPR045864">
    <property type="entry name" value="aa-tRNA-synth_II/BPL/LPL"/>
</dbReference>
<comment type="subcellular location">
    <subcellularLocation>
        <location evidence="1 15">Cytoplasm</location>
    </subcellularLocation>
</comment>
<comment type="caution">
    <text evidence="15">Lacks conserved residue(s) required for the propagation of feature annotation.</text>
</comment>
<keyword evidence="10 15" id="KW-0460">Magnesium</keyword>
<evidence type="ECO:0000256" key="15">
    <source>
        <dbReference type="HAMAP-Rule" id="MF_00283"/>
    </source>
</evidence>
<evidence type="ECO:0000256" key="1">
    <source>
        <dbReference type="ARBA" id="ARBA00004496"/>
    </source>
</evidence>
<evidence type="ECO:0000256" key="8">
    <source>
        <dbReference type="ARBA" id="ARBA00022741"/>
    </source>
</evidence>
<feature type="domain" description="TRNA-binding" evidence="17">
    <location>
        <begin position="41"/>
        <end position="171"/>
    </location>
</feature>
<evidence type="ECO:0000256" key="10">
    <source>
        <dbReference type="ARBA" id="ARBA00022842"/>
    </source>
</evidence>
<dbReference type="OrthoDB" id="9805455at2"/>
<dbReference type="GO" id="GO:0009328">
    <property type="term" value="C:phenylalanine-tRNA ligase complex"/>
    <property type="evidence" value="ECO:0007669"/>
    <property type="project" value="TreeGrafter"/>
</dbReference>
<comment type="catalytic activity">
    <reaction evidence="14 15">
        <text>tRNA(Phe) + L-phenylalanine + ATP = L-phenylalanyl-tRNA(Phe) + AMP + diphosphate + H(+)</text>
        <dbReference type="Rhea" id="RHEA:19413"/>
        <dbReference type="Rhea" id="RHEA-COMP:9668"/>
        <dbReference type="Rhea" id="RHEA-COMP:9699"/>
        <dbReference type="ChEBI" id="CHEBI:15378"/>
        <dbReference type="ChEBI" id="CHEBI:30616"/>
        <dbReference type="ChEBI" id="CHEBI:33019"/>
        <dbReference type="ChEBI" id="CHEBI:58095"/>
        <dbReference type="ChEBI" id="CHEBI:78442"/>
        <dbReference type="ChEBI" id="CHEBI:78531"/>
        <dbReference type="ChEBI" id="CHEBI:456215"/>
        <dbReference type="EC" id="6.1.1.20"/>
    </reaction>
</comment>
<dbReference type="SMART" id="SM00896">
    <property type="entry name" value="FDX-ACB"/>
    <property type="match status" value="1"/>
</dbReference>
<dbReference type="PROSITE" id="PS51483">
    <property type="entry name" value="B5"/>
    <property type="match status" value="1"/>
</dbReference>
<evidence type="ECO:0000256" key="12">
    <source>
        <dbReference type="ARBA" id="ARBA00022917"/>
    </source>
</evidence>
<keyword evidence="4 15" id="KW-0963">Cytoplasm</keyword>
<keyword evidence="9 15" id="KW-0067">ATP-binding</keyword>
<dbReference type="AlphaFoldDB" id="A0A5B8C199"/>
<evidence type="ECO:0000256" key="2">
    <source>
        <dbReference type="ARBA" id="ARBA00008653"/>
    </source>
</evidence>
<keyword evidence="12 15" id="KW-0648">Protein biosynthesis</keyword>
<dbReference type="GO" id="GO:0005524">
    <property type="term" value="F:ATP binding"/>
    <property type="evidence" value="ECO:0007669"/>
    <property type="project" value="UniProtKB-UniRule"/>
</dbReference>
<dbReference type="NCBIfam" id="TIGR00472">
    <property type="entry name" value="pheT_bact"/>
    <property type="match status" value="1"/>
</dbReference>
<feature type="binding site" evidence="15">
    <location>
        <position position="517"/>
    </location>
    <ligand>
        <name>Mg(2+)</name>
        <dbReference type="ChEBI" id="CHEBI:18420"/>
        <note>shared with alpha subunit</note>
    </ligand>
</feature>
<dbReference type="RefSeq" id="WP_139927815.1">
    <property type="nucleotide sequence ID" value="NZ_CP040915.1"/>
</dbReference>